<evidence type="ECO:0000256" key="2">
    <source>
        <dbReference type="ARBA" id="ARBA00022741"/>
    </source>
</evidence>
<sequence length="228" mass="25007">MQAQPLFKKRFLQSLSEHQSKLLLAEWGIPCCKEELAKTRKQAIDAALRIGLPVAMKACSPTLPHKTQLNALRLDLKTEDEITKAYDQLSNMGIENLEGILVQEMVQGNRELVLGMVRDPQFGAAIMLGLGGVMTEVFEDIAFRAAPFDQTEALDMVDQLSCAKMLGPFRGQESASLNSIANCLVGLGELGLARPEIREIDINPVKIDTRGNLVAVDALVVLEEKLHA</sequence>
<accession>A0A0D2JES3</accession>
<keyword evidence="5" id="KW-1185">Reference proteome</keyword>
<dbReference type="GO" id="GO:0005524">
    <property type="term" value="F:ATP binding"/>
    <property type="evidence" value="ECO:0007669"/>
    <property type="project" value="UniProtKB-KW"/>
</dbReference>
<name>A0A0D2JES3_9BACT</name>
<protein>
    <submittedName>
        <fullName evidence="4">Carboxylate-amine ligase</fullName>
    </submittedName>
</protein>
<dbReference type="GO" id="GO:0016874">
    <property type="term" value="F:ligase activity"/>
    <property type="evidence" value="ECO:0007669"/>
    <property type="project" value="UniProtKB-KW"/>
</dbReference>
<evidence type="ECO:0000313" key="4">
    <source>
        <dbReference type="EMBL" id="KIX14151.1"/>
    </source>
</evidence>
<keyword evidence="2" id="KW-0547">Nucleotide-binding</keyword>
<proteinExistence type="predicted"/>
<dbReference type="Pfam" id="PF13549">
    <property type="entry name" value="ATP-grasp_5"/>
    <property type="match status" value="1"/>
</dbReference>
<dbReference type="EMBL" id="AZAC01000011">
    <property type="protein sequence ID" value="KIX14151.1"/>
    <property type="molecule type" value="Genomic_DNA"/>
</dbReference>
<dbReference type="STRING" id="1429043.X474_08965"/>
<dbReference type="OrthoDB" id="9791027at2"/>
<dbReference type="PANTHER" id="PTHR43334">
    <property type="entry name" value="ACETATE--COA LIGASE [ADP-FORMING]"/>
    <property type="match status" value="1"/>
</dbReference>
<evidence type="ECO:0000256" key="1">
    <source>
        <dbReference type="ARBA" id="ARBA00022598"/>
    </source>
</evidence>
<dbReference type="InParanoid" id="A0A0D2JES3"/>
<dbReference type="Proteomes" id="UP000032233">
    <property type="component" value="Unassembled WGS sequence"/>
</dbReference>
<dbReference type="RefSeq" id="WP_044348016.1">
    <property type="nucleotide sequence ID" value="NZ_AZAC01000011.1"/>
</dbReference>
<dbReference type="InterPro" id="IPR051538">
    <property type="entry name" value="Acyl-CoA_Synth/Transferase"/>
</dbReference>
<organism evidence="4 5">
    <name type="scientific">Dethiosulfatarculus sandiegensis</name>
    <dbReference type="NCBI Taxonomy" id="1429043"/>
    <lineage>
        <taxon>Bacteria</taxon>
        <taxon>Pseudomonadati</taxon>
        <taxon>Thermodesulfobacteriota</taxon>
        <taxon>Desulfarculia</taxon>
        <taxon>Desulfarculales</taxon>
        <taxon>Desulfarculaceae</taxon>
        <taxon>Dethiosulfatarculus</taxon>
    </lineage>
</organism>
<dbReference type="Gene3D" id="3.30.470.20">
    <property type="entry name" value="ATP-grasp fold, B domain"/>
    <property type="match status" value="1"/>
</dbReference>
<comment type="caution">
    <text evidence="4">The sequence shown here is derived from an EMBL/GenBank/DDBJ whole genome shotgun (WGS) entry which is preliminary data.</text>
</comment>
<dbReference type="SUPFAM" id="SSF56059">
    <property type="entry name" value="Glutathione synthetase ATP-binding domain-like"/>
    <property type="match status" value="1"/>
</dbReference>
<evidence type="ECO:0000313" key="5">
    <source>
        <dbReference type="Proteomes" id="UP000032233"/>
    </source>
</evidence>
<reference evidence="4 5" key="1">
    <citation type="submission" date="2013-11" db="EMBL/GenBank/DDBJ databases">
        <title>Metagenomic analysis of a methanogenic consortium involved in long chain n-alkane degradation.</title>
        <authorList>
            <person name="Davidova I.A."/>
            <person name="Callaghan A.V."/>
            <person name="Wawrik B."/>
            <person name="Pruitt S."/>
            <person name="Marks C."/>
            <person name="Duncan K.E."/>
            <person name="Suflita J.M."/>
        </authorList>
    </citation>
    <scope>NUCLEOTIDE SEQUENCE [LARGE SCALE GENOMIC DNA]</scope>
    <source>
        <strain evidence="4 5">SPR</strain>
    </source>
</reference>
<keyword evidence="3" id="KW-0067">ATP-binding</keyword>
<keyword evidence="1 4" id="KW-0436">Ligase</keyword>
<evidence type="ECO:0000256" key="3">
    <source>
        <dbReference type="ARBA" id="ARBA00022840"/>
    </source>
</evidence>
<dbReference type="Gene3D" id="3.30.1490.20">
    <property type="entry name" value="ATP-grasp fold, A domain"/>
    <property type="match status" value="1"/>
</dbReference>
<gene>
    <name evidence="4" type="ORF">X474_08965</name>
</gene>
<dbReference type="PANTHER" id="PTHR43334:SF1">
    <property type="entry name" value="3-HYDROXYPROPIONATE--COA LIGASE [ADP-FORMING]"/>
    <property type="match status" value="1"/>
</dbReference>
<dbReference type="AlphaFoldDB" id="A0A0D2JES3"/>
<dbReference type="InterPro" id="IPR013815">
    <property type="entry name" value="ATP_grasp_subdomain_1"/>
</dbReference>